<dbReference type="Proteomes" id="UP000284514">
    <property type="component" value="Unassembled WGS sequence"/>
</dbReference>
<proteinExistence type="inferred from homology"/>
<gene>
    <name evidence="6" type="ORF">DW831_20520</name>
</gene>
<dbReference type="Pfam" id="PF13657">
    <property type="entry name" value="Couple_hipA"/>
    <property type="match status" value="1"/>
</dbReference>
<dbReference type="PANTHER" id="PTHR37419">
    <property type="entry name" value="SERINE/THREONINE-PROTEIN KINASE TOXIN HIPA"/>
    <property type="match status" value="1"/>
</dbReference>
<dbReference type="InterPro" id="IPR017508">
    <property type="entry name" value="HipA_N1"/>
</dbReference>
<feature type="domain" description="HipA-like C-terminal" evidence="4">
    <location>
        <begin position="173"/>
        <end position="406"/>
    </location>
</feature>
<feature type="domain" description="HipA N-terminal subdomain 1" evidence="5">
    <location>
        <begin position="7"/>
        <end position="120"/>
    </location>
</feature>
<keyword evidence="2" id="KW-0808">Transferase</keyword>
<name>A0A414BA92_BACUN</name>
<dbReference type="Gene3D" id="1.10.1070.20">
    <property type="match status" value="1"/>
</dbReference>
<comment type="similarity">
    <text evidence="1">Belongs to the HipA Ser/Thr kinase family.</text>
</comment>
<evidence type="ECO:0000256" key="2">
    <source>
        <dbReference type="ARBA" id="ARBA00022679"/>
    </source>
</evidence>
<dbReference type="Pfam" id="PF07804">
    <property type="entry name" value="HipA_C"/>
    <property type="match status" value="1"/>
</dbReference>
<evidence type="ECO:0000259" key="5">
    <source>
        <dbReference type="Pfam" id="PF13657"/>
    </source>
</evidence>
<dbReference type="GO" id="GO:0004674">
    <property type="term" value="F:protein serine/threonine kinase activity"/>
    <property type="evidence" value="ECO:0007669"/>
    <property type="project" value="TreeGrafter"/>
</dbReference>
<dbReference type="InterPro" id="IPR012893">
    <property type="entry name" value="HipA-like_C"/>
</dbReference>
<evidence type="ECO:0000256" key="3">
    <source>
        <dbReference type="ARBA" id="ARBA00022777"/>
    </source>
</evidence>
<comment type="caution">
    <text evidence="6">The sequence shown here is derived from an EMBL/GenBank/DDBJ whole genome shotgun (WGS) entry which is preliminary data.</text>
</comment>
<feature type="non-terminal residue" evidence="6">
    <location>
        <position position="418"/>
    </location>
</feature>
<evidence type="ECO:0000256" key="1">
    <source>
        <dbReference type="ARBA" id="ARBA00010164"/>
    </source>
</evidence>
<reference evidence="6 7" key="1">
    <citation type="submission" date="2018-08" db="EMBL/GenBank/DDBJ databases">
        <title>A genome reference for cultivated species of the human gut microbiota.</title>
        <authorList>
            <person name="Zou Y."/>
            <person name="Xue W."/>
            <person name="Luo G."/>
        </authorList>
    </citation>
    <scope>NUCLEOTIDE SEQUENCE [LARGE SCALE GENOMIC DNA]</scope>
    <source>
        <strain evidence="6 7">AM34-25</strain>
    </source>
</reference>
<dbReference type="EMBL" id="QSIF01000069">
    <property type="protein sequence ID" value="RHC70863.1"/>
    <property type="molecule type" value="Genomic_DNA"/>
</dbReference>
<organism evidence="6 7">
    <name type="scientific">Bacteroides uniformis</name>
    <dbReference type="NCBI Taxonomy" id="820"/>
    <lineage>
        <taxon>Bacteria</taxon>
        <taxon>Pseudomonadati</taxon>
        <taxon>Bacteroidota</taxon>
        <taxon>Bacteroidia</taxon>
        <taxon>Bacteroidales</taxon>
        <taxon>Bacteroidaceae</taxon>
        <taxon>Bacteroides</taxon>
    </lineage>
</organism>
<protein>
    <submittedName>
        <fullName evidence="6">Type II toxin-antitoxin system HipA family toxin</fullName>
    </submittedName>
</protein>
<dbReference type="GO" id="GO:0005829">
    <property type="term" value="C:cytosol"/>
    <property type="evidence" value="ECO:0007669"/>
    <property type="project" value="TreeGrafter"/>
</dbReference>
<dbReference type="AlphaFoldDB" id="A0A414BA92"/>
<evidence type="ECO:0000259" key="4">
    <source>
        <dbReference type="Pfam" id="PF07804"/>
    </source>
</evidence>
<dbReference type="PANTHER" id="PTHR37419:SF8">
    <property type="entry name" value="TOXIN YJJJ"/>
    <property type="match status" value="1"/>
</dbReference>
<evidence type="ECO:0000313" key="6">
    <source>
        <dbReference type="EMBL" id="RHC70863.1"/>
    </source>
</evidence>
<sequence>MNDLIVDVKLWGESVGSLYWEKESNAALFDYERKFIRSGLDISPIIMPIDQYRNTPYRFLENRTNCFKGLPGLFADSLPDTFGNQIINEWFASKGLSEEEITPLDRLCYVGKRGMGALEFEPSSPINGMNESSVLHIEELTELAKSVFTDRMAFQVQLRQEGRNILDILKVGTSAGGAKPKAIIAYNDITGEVRSGQVKAPEGFGYWLLKFDGGKYSEHTQITDNPQGIGNIEYAYHRMAKACGIDMMECRLLQEKESCHFMTRRFDRMENGEKIHVQTLAGLAHYDRDQRHSYEEIFRIMRQMNLPYPSQEELYRRMVFNVMGRNHDDHSKNFSFLMNRQGKWKLSPAYDLCYSYTPGGKWTNRHQLSLNGKQDNFTMEDLQKVGENMGIREHKQIIEKVQETVSYWHETAKGLRGS</sequence>
<accession>A0A414BA92</accession>
<evidence type="ECO:0000313" key="7">
    <source>
        <dbReference type="Proteomes" id="UP000284514"/>
    </source>
</evidence>
<dbReference type="InterPro" id="IPR052028">
    <property type="entry name" value="HipA_Ser/Thr_kinase"/>
</dbReference>
<keyword evidence="3" id="KW-0418">Kinase</keyword>